<feature type="compositionally biased region" description="Polar residues" evidence="1">
    <location>
        <begin position="55"/>
        <end position="74"/>
    </location>
</feature>
<protein>
    <submittedName>
        <fullName evidence="2">Uncharacterized protein</fullName>
    </submittedName>
</protein>
<sequence length="280" mass="31988">MVGFASLYILYEGYRGLMKRVQVRRRAIRRALGRDGTNEGRPNAANADNNRTNRQQDTPPDSPEGTQNSNQQDVTVPPAPNRYTVFSPFLLEFWIERLAYWRMREEDREMGLRMSTGNRNRAHPVQHDPMSKLVDVVNDCILMPVILFISTLIPEIEQRRRRAIDQRDELIRSTARKVEEQERRLREEEDKQSKEGPDGSAKDSSESSSKVNNSTLNASTTSVQIRQPALLRSRYAQRILDERRSEGRQIDIAQELEAAAAAAAREDGEGAMEQADMGFI</sequence>
<reference evidence="2 3" key="1">
    <citation type="journal article" date="2018" name="Mol. Biol. Evol.">
        <title>Broad Genomic Sampling Reveals a Smut Pathogenic Ancestry of the Fungal Clade Ustilaginomycotina.</title>
        <authorList>
            <person name="Kijpornyongpan T."/>
            <person name="Mondo S.J."/>
            <person name="Barry K."/>
            <person name="Sandor L."/>
            <person name="Lee J."/>
            <person name="Lipzen A."/>
            <person name="Pangilinan J."/>
            <person name="LaButti K."/>
            <person name="Hainaut M."/>
            <person name="Henrissat B."/>
            <person name="Grigoriev I.V."/>
            <person name="Spatafora J.W."/>
            <person name="Aime M.C."/>
        </authorList>
    </citation>
    <scope>NUCLEOTIDE SEQUENCE [LARGE SCALE GENOMIC DNA]</scope>
    <source>
        <strain evidence="2 3">MCA 3882</strain>
    </source>
</reference>
<feature type="compositionally biased region" description="Low complexity" evidence="1">
    <location>
        <begin position="41"/>
        <end position="53"/>
    </location>
</feature>
<dbReference type="OrthoDB" id="21589at2759"/>
<feature type="compositionally biased region" description="Basic and acidic residues" evidence="1">
    <location>
        <begin position="178"/>
        <end position="205"/>
    </location>
</feature>
<accession>A0A316V9A7</accession>
<dbReference type="RefSeq" id="XP_025353920.1">
    <property type="nucleotide sequence ID" value="XM_025499093.1"/>
</dbReference>
<evidence type="ECO:0000313" key="2">
    <source>
        <dbReference type="EMBL" id="PWN33618.1"/>
    </source>
</evidence>
<dbReference type="InParanoid" id="A0A316V9A7"/>
<organism evidence="2 3">
    <name type="scientific">Meira miltonrushii</name>
    <dbReference type="NCBI Taxonomy" id="1280837"/>
    <lineage>
        <taxon>Eukaryota</taxon>
        <taxon>Fungi</taxon>
        <taxon>Dikarya</taxon>
        <taxon>Basidiomycota</taxon>
        <taxon>Ustilaginomycotina</taxon>
        <taxon>Exobasidiomycetes</taxon>
        <taxon>Exobasidiales</taxon>
        <taxon>Brachybasidiaceae</taxon>
        <taxon>Meira</taxon>
    </lineage>
</organism>
<feature type="region of interest" description="Disordered" evidence="1">
    <location>
        <begin position="32"/>
        <end position="79"/>
    </location>
</feature>
<feature type="region of interest" description="Disordered" evidence="1">
    <location>
        <begin position="178"/>
        <end position="222"/>
    </location>
</feature>
<dbReference type="AlphaFoldDB" id="A0A316V9A7"/>
<keyword evidence="3" id="KW-1185">Reference proteome</keyword>
<evidence type="ECO:0000313" key="3">
    <source>
        <dbReference type="Proteomes" id="UP000245771"/>
    </source>
</evidence>
<name>A0A316V9A7_9BASI</name>
<evidence type="ECO:0000256" key="1">
    <source>
        <dbReference type="SAM" id="MobiDB-lite"/>
    </source>
</evidence>
<proteinExistence type="predicted"/>
<dbReference type="Proteomes" id="UP000245771">
    <property type="component" value="Unassembled WGS sequence"/>
</dbReference>
<gene>
    <name evidence="2" type="ORF">FA14DRAFT_161379</name>
</gene>
<dbReference type="EMBL" id="KZ819604">
    <property type="protein sequence ID" value="PWN33618.1"/>
    <property type="molecule type" value="Genomic_DNA"/>
</dbReference>
<dbReference type="GeneID" id="37020874"/>